<dbReference type="PANTHER" id="PTHR13833">
    <property type="match status" value="1"/>
</dbReference>
<proteinExistence type="predicted"/>
<evidence type="ECO:0000313" key="2">
    <source>
        <dbReference type="Proteomes" id="UP000282759"/>
    </source>
</evidence>
<dbReference type="PANTHER" id="PTHR13833:SF71">
    <property type="entry name" value="NHL DOMAIN-CONTAINING PROTEIN"/>
    <property type="match status" value="1"/>
</dbReference>
<dbReference type="EMBL" id="SACK01000002">
    <property type="protein sequence ID" value="RVU01221.1"/>
    <property type="molecule type" value="Genomic_DNA"/>
</dbReference>
<evidence type="ECO:0008006" key="3">
    <source>
        <dbReference type="Google" id="ProtNLM"/>
    </source>
</evidence>
<dbReference type="InterPro" id="IPR011042">
    <property type="entry name" value="6-blade_b-propeller_TolB-like"/>
</dbReference>
<dbReference type="Gene3D" id="2.120.10.30">
    <property type="entry name" value="TolB, C-terminal domain"/>
    <property type="match status" value="2"/>
</dbReference>
<sequence length="344" mass="37125">MEKHFKLFATTVFILCVCLASCKKSNQVEDGDTRSGLAATASATLNAVTTIAGSAYTSGPTLADGTGAEARFNIPNGIQLADDGNMYIADSNPGVIRKLSPQGVVSTITLSNAASGEQMLGSKYVGVAKDGTINVITGSNLNSDFPEAWIFRPDKTVFVFSGYYAAYCNLAKDPYQDIFWFTNGFGMAKYKVSADGYVIGTDREVFDADSIFSQYNPHSSFSALYIGYNKVKYTSEGYYIYKYTPGGILQRIFKELGVEGFTNITSLVANKDGRTIYIADAGFIRRIDNGRLTTIAGPNPSGDNRDGIGKNADVHASCLALSKDEGTLYFSDSKAKAIRKITLR</sequence>
<dbReference type="OrthoDB" id="791543at2"/>
<gene>
    <name evidence="1" type="ORF">EOD41_04445</name>
</gene>
<accession>A0A437MU79</accession>
<dbReference type="SUPFAM" id="SSF101898">
    <property type="entry name" value="NHL repeat"/>
    <property type="match status" value="1"/>
</dbReference>
<reference evidence="1 2" key="1">
    <citation type="submission" date="2019-01" db="EMBL/GenBank/DDBJ databases">
        <authorList>
            <person name="Chen W.-M."/>
        </authorList>
    </citation>
    <scope>NUCLEOTIDE SEQUENCE [LARGE SCALE GENOMIC DNA]</scope>
    <source>
        <strain evidence="1 2">YBJ-36</strain>
    </source>
</reference>
<comment type="caution">
    <text evidence="1">The sequence shown here is derived from an EMBL/GenBank/DDBJ whole genome shotgun (WGS) entry which is preliminary data.</text>
</comment>
<name>A0A437MU79_9SPHI</name>
<evidence type="ECO:0000313" key="1">
    <source>
        <dbReference type="EMBL" id="RVU01221.1"/>
    </source>
</evidence>
<dbReference type="RefSeq" id="WP_127703597.1">
    <property type="nucleotide sequence ID" value="NZ_SACK01000002.1"/>
</dbReference>
<keyword evidence="2" id="KW-1185">Reference proteome</keyword>
<protein>
    <recommendedName>
        <fullName evidence="3">SMP-30/Gluconolactonase/LRE-like region domain-containing protein</fullName>
    </recommendedName>
</protein>
<dbReference type="AlphaFoldDB" id="A0A437MU79"/>
<dbReference type="Proteomes" id="UP000282759">
    <property type="component" value="Unassembled WGS sequence"/>
</dbReference>
<organism evidence="1 2">
    <name type="scientific">Mucilaginibacter limnophilus</name>
    <dbReference type="NCBI Taxonomy" id="1932778"/>
    <lineage>
        <taxon>Bacteria</taxon>
        <taxon>Pseudomonadati</taxon>
        <taxon>Bacteroidota</taxon>
        <taxon>Sphingobacteriia</taxon>
        <taxon>Sphingobacteriales</taxon>
        <taxon>Sphingobacteriaceae</taxon>
        <taxon>Mucilaginibacter</taxon>
    </lineage>
</organism>